<dbReference type="EMBL" id="JAWDGP010006345">
    <property type="protein sequence ID" value="KAK3742720.1"/>
    <property type="molecule type" value="Genomic_DNA"/>
</dbReference>
<dbReference type="CDD" id="cd17352">
    <property type="entry name" value="MFS_MCT_SLC16"/>
    <property type="match status" value="1"/>
</dbReference>
<feature type="transmembrane region" description="Helical" evidence="3">
    <location>
        <begin position="299"/>
        <end position="317"/>
    </location>
</feature>
<feature type="transmembrane region" description="Helical" evidence="3">
    <location>
        <begin position="815"/>
        <end position="835"/>
    </location>
</feature>
<dbReference type="InterPro" id="IPR020846">
    <property type="entry name" value="MFS_dom"/>
</dbReference>
<dbReference type="PANTHER" id="PTHR11360:SF260">
    <property type="entry name" value="MFS DOMAIN-CONTAINING PROTEIN"/>
    <property type="match status" value="1"/>
</dbReference>
<feature type="transmembrane region" description="Helical" evidence="3">
    <location>
        <begin position="229"/>
        <end position="255"/>
    </location>
</feature>
<evidence type="ECO:0000313" key="5">
    <source>
        <dbReference type="EMBL" id="KAK3742720.1"/>
    </source>
</evidence>
<keyword evidence="3" id="KW-0812">Transmembrane</keyword>
<dbReference type="GO" id="GO:0008028">
    <property type="term" value="F:monocarboxylic acid transmembrane transporter activity"/>
    <property type="evidence" value="ECO:0007669"/>
    <property type="project" value="TreeGrafter"/>
</dbReference>
<feature type="transmembrane region" description="Helical" evidence="3">
    <location>
        <begin position="935"/>
        <end position="956"/>
    </location>
</feature>
<dbReference type="InterPro" id="IPR011701">
    <property type="entry name" value="MFS"/>
</dbReference>
<evidence type="ECO:0000313" key="6">
    <source>
        <dbReference type="Proteomes" id="UP001283361"/>
    </source>
</evidence>
<accession>A0AAE1CX37</accession>
<dbReference type="Proteomes" id="UP001283361">
    <property type="component" value="Unassembled WGS sequence"/>
</dbReference>
<feature type="compositionally biased region" description="Polar residues" evidence="2">
    <location>
        <begin position="129"/>
        <end position="143"/>
    </location>
</feature>
<dbReference type="InterPro" id="IPR050327">
    <property type="entry name" value="Proton-linked_MCT"/>
</dbReference>
<feature type="transmembrane region" description="Helical" evidence="3">
    <location>
        <begin position="357"/>
        <end position="376"/>
    </location>
</feature>
<feature type="domain" description="Major facilitator superfamily (MFS) profile" evidence="4">
    <location>
        <begin position="777"/>
        <end position="996"/>
    </location>
</feature>
<proteinExistence type="predicted"/>
<gene>
    <name evidence="5" type="ORF">RRG08_025662</name>
</gene>
<dbReference type="PANTHER" id="PTHR11360">
    <property type="entry name" value="MONOCARBOXYLATE TRANSPORTER"/>
    <property type="match status" value="1"/>
</dbReference>
<feature type="region of interest" description="Disordered" evidence="2">
    <location>
        <begin position="542"/>
        <end position="566"/>
    </location>
</feature>
<feature type="transmembrane region" description="Helical" evidence="3">
    <location>
        <begin position="388"/>
        <end position="406"/>
    </location>
</feature>
<comment type="subcellular location">
    <subcellularLocation>
        <location evidence="1">Membrane</location>
        <topology evidence="1">Multi-pass membrane protein</topology>
    </subcellularLocation>
</comment>
<feature type="compositionally biased region" description="Polar residues" evidence="2">
    <location>
        <begin position="550"/>
        <end position="566"/>
    </location>
</feature>
<reference evidence="5" key="1">
    <citation type="journal article" date="2023" name="G3 (Bethesda)">
        <title>A reference genome for the long-term kleptoplast-retaining sea slug Elysia crispata morphotype clarki.</title>
        <authorList>
            <person name="Eastman K.E."/>
            <person name="Pendleton A.L."/>
            <person name="Shaikh M.A."/>
            <person name="Suttiyut T."/>
            <person name="Ogas R."/>
            <person name="Tomko P."/>
            <person name="Gavelis G."/>
            <person name="Widhalm J.R."/>
            <person name="Wisecaver J.H."/>
        </authorList>
    </citation>
    <scope>NUCLEOTIDE SEQUENCE</scope>
    <source>
        <strain evidence="5">ECLA1</strain>
    </source>
</reference>
<dbReference type="GO" id="GO:0016020">
    <property type="term" value="C:membrane"/>
    <property type="evidence" value="ECO:0007669"/>
    <property type="project" value="UniProtKB-SubCell"/>
</dbReference>
<feature type="transmembrane region" description="Helical" evidence="3">
    <location>
        <begin position="842"/>
        <end position="866"/>
    </location>
</feature>
<feature type="transmembrane region" description="Helical" evidence="3">
    <location>
        <begin position="329"/>
        <end position="350"/>
    </location>
</feature>
<evidence type="ECO:0000256" key="2">
    <source>
        <dbReference type="SAM" id="MobiDB-lite"/>
    </source>
</evidence>
<evidence type="ECO:0000259" key="4">
    <source>
        <dbReference type="PROSITE" id="PS50850"/>
    </source>
</evidence>
<protein>
    <recommendedName>
        <fullName evidence="4">Major facilitator superfamily (MFS) profile domain-containing protein</fullName>
    </recommendedName>
</protein>
<keyword evidence="3" id="KW-1133">Transmembrane helix</keyword>
<feature type="transmembrane region" description="Helical" evidence="3">
    <location>
        <begin position="275"/>
        <end position="292"/>
    </location>
</feature>
<dbReference type="Pfam" id="PF07690">
    <property type="entry name" value="MFS_1"/>
    <property type="match status" value="2"/>
</dbReference>
<feature type="transmembrane region" description="Helical" evidence="3">
    <location>
        <begin position="902"/>
        <end position="923"/>
    </location>
</feature>
<feature type="compositionally biased region" description="Basic and acidic residues" evidence="2">
    <location>
        <begin position="435"/>
        <end position="444"/>
    </location>
</feature>
<feature type="region of interest" description="Disordered" evidence="2">
    <location>
        <begin position="129"/>
        <end position="163"/>
    </location>
</feature>
<keyword evidence="6" id="KW-1185">Reference proteome</keyword>
<sequence length="996" mass="110657">MVGHRSSSWSDMGVFPMTSTHIKRFIPLQQTNEWSDPSLLFSIWYSQYPATKPAPIRTINLANKRSRNFTCAKSYIDCRVPRARHQEGAERYRMPYDDEYDSSSRSLQRKRLLESEESWANRSASLTPGSLLHAQSSPNSRQTPPIVKPNSAAPSPKIQRSDRKENHEPFAVFFDEVGDIPQVIDPDKCYSWLLPAPPLPKHQASNDSIVSTSSSQITLPMPPPPDGGWGWFVVLGAFTVSLICDGLSYCFGVLYSELLLHFGETRSKTSMVGSIFFGVAMILGPLASALTTRFGCRKMTIFGGLLSSLGFLLSYFATSIDMLCFTFSIVVGAGFSFCYITSVVIVAFYFDKRRALATGLAVCGTGVGTFTFAPLMDYLISEYGWRGLFLIMSALSLNLIVCGMLFRPLQFTEAERCRMLLEEFNRIPPSREELETARGGRYTDDSLDSESDSSVVADGCWGGRSKGSSSADEDEEDDKNVKSLSLLSLPTFVRSTCLVHHSPSPVLIEALRGSKNPHLTMHRYMKNAYLQLEHARLHVRQTRRHLSERASASSPVDSEPPTVSNLSPCSAHVSSCSRTSPRVSPASLRKDRQSICSRDLTLTLTNPHFKPVYIAEPGVSPTTQIDLTLSKNHILTIDQPLIEKGIATTLDAEATKFSKTKRSHQHFEFASMGSVLLDRPVDGGKRLSGFYVGRHNALSIHLPLYRTDIFYRRALLRTNVFPKQPCTLGTSCPELTDPSSQLSRSRSHVWSPVYSFLKDACDVFKTMVEFRLFLNPFFLLFVVSNFIYYFWSDVPYMYAADHAVNLGQDSTDASFLLSIIGIFNMIGQVVFGYVGDLNVNLLNIYAIVSALAGVFVGLIPFIHTYLGMCVAYAFFGFCISVSFPLTTVLLVNYLGVARLTNAYGLLMLMQGIANLFGPPFAGWVSDRMQSYDPAFLLSGFFYVMSGLVLFLAYLPACRRYEAARSRRASLDVSVDASAKDEPAAALQRLKEEGSPV</sequence>
<feature type="region of interest" description="Disordered" evidence="2">
    <location>
        <begin position="435"/>
        <end position="480"/>
    </location>
</feature>
<keyword evidence="3" id="KW-0472">Membrane</keyword>
<dbReference type="SUPFAM" id="SSF103473">
    <property type="entry name" value="MFS general substrate transporter"/>
    <property type="match status" value="1"/>
</dbReference>
<organism evidence="5 6">
    <name type="scientific">Elysia crispata</name>
    <name type="common">lettuce slug</name>
    <dbReference type="NCBI Taxonomy" id="231223"/>
    <lineage>
        <taxon>Eukaryota</taxon>
        <taxon>Metazoa</taxon>
        <taxon>Spiralia</taxon>
        <taxon>Lophotrochozoa</taxon>
        <taxon>Mollusca</taxon>
        <taxon>Gastropoda</taxon>
        <taxon>Heterobranchia</taxon>
        <taxon>Euthyneura</taxon>
        <taxon>Panpulmonata</taxon>
        <taxon>Sacoglossa</taxon>
        <taxon>Placobranchoidea</taxon>
        <taxon>Plakobranchidae</taxon>
        <taxon>Elysia</taxon>
    </lineage>
</organism>
<dbReference type="Gene3D" id="1.20.1250.20">
    <property type="entry name" value="MFS general substrate transporter like domains"/>
    <property type="match status" value="2"/>
</dbReference>
<feature type="transmembrane region" description="Helical" evidence="3">
    <location>
        <begin position="772"/>
        <end position="791"/>
    </location>
</feature>
<dbReference type="PROSITE" id="PS50850">
    <property type="entry name" value="MFS"/>
    <property type="match status" value="1"/>
</dbReference>
<evidence type="ECO:0000256" key="3">
    <source>
        <dbReference type="SAM" id="Phobius"/>
    </source>
</evidence>
<dbReference type="AlphaFoldDB" id="A0AAE1CX37"/>
<evidence type="ECO:0000256" key="1">
    <source>
        <dbReference type="ARBA" id="ARBA00004141"/>
    </source>
</evidence>
<name>A0AAE1CX37_9GAST</name>
<dbReference type="InterPro" id="IPR036259">
    <property type="entry name" value="MFS_trans_sf"/>
</dbReference>
<feature type="transmembrane region" description="Helical" evidence="3">
    <location>
        <begin position="872"/>
        <end position="895"/>
    </location>
</feature>
<comment type="caution">
    <text evidence="5">The sequence shown here is derived from an EMBL/GenBank/DDBJ whole genome shotgun (WGS) entry which is preliminary data.</text>
</comment>